<keyword evidence="2" id="KW-0812">Transmembrane</keyword>
<evidence type="ECO:0000256" key="1">
    <source>
        <dbReference type="SAM" id="Coils"/>
    </source>
</evidence>
<evidence type="ECO:0000313" key="4">
    <source>
        <dbReference type="Proteomes" id="UP000632498"/>
    </source>
</evidence>
<keyword evidence="2" id="KW-0472">Membrane</keyword>
<dbReference type="Pfam" id="PF13779">
    <property type="entry name" value="DUF4175"/>
    <property type="match status" value="1"/>
</dbReference>
<dbReference type="AlphaFoldDB" id="A0A917BR38"/>
<name>A0A917BR38_9PROT</name>
<keyword evidence="1" id="KW-0175">Coiled coil</keyword>
<dbReference type="RefSeq" id="WP_188660738.1">
    <property type="nucleotide sequence ID" value="NZ_BMHV01000002.1"/>
</dbReference>
<evidence type="ECO:0000313" key="3">
    <source>
        <dbReference type="EMBL" id="GGF53828.1"/>
    </source>
</evidence>
<reference evidence="3" key="1">
    <citation type="journal article" date="2014" name="Int. J. Syst. Evol. Microbiol.">
        <title>Complete genome sequence of Corynebacterium casei LMG S-19264T (=DSM 44701T), isolated from a smear-ripened cheese.</title>
        <authorList>
            <consortium name="US DOE Joint Genome Institute (JGI-PGF)"/>
            <person name="Walter F."/>
            <person name="Albersmeier A."/>
            <person name="Kalinowski J."/>
            <person name="Ruckert C."/>
        </authorList>
    </citation>
    <scope>NUCLEOTIDE SEQUENCE</scope>
    <source>
        <strain evidence="3">CGMCC 1.15254</strain>
    </source>
</reference>
<gene>
    <name evidence="3" type="ORF">GCM10011332_03980</name>
</gene>
<protein>
    <submittedName>
        <fullName evidence="3">Membrane protein</fullName>
    </submittedName>
</protein>
<feature type="transmembrane region" description="Helical" evidence="2">
    <location>
        <begin position="38"/>
        <end position="57"/>
    </location>
</feature>
<feature type="transmembrane region" description="Helical" evidence="2">
    <location>
        <begin position="63"/>
        <end position="84"/>
    </location>
</feature>
<proteinExistence type="predicted"/>
<dbReference type="EMBL" id="BMHV01000002">
    <property type="protein sequence ID" value="GGF53828.1"/>
    <property type="molecule type" value="Genomic_DNA"/>
</dbReference>
<dbReference type="InterPro" id="IPR012683">
    <property type="entry name" value="CHP02302_TM"/>
</dbReference>
<reference evidence="3" key="2">
    <citation type="submission" date="2020-09" db="EMBL/GenBank/DDBJ databases">
        <authorList>
            <person name="Sun Q."/>
            <person name="Zhou Y."/>
        </authorList>
    </citation>
    <scope>NUCLEOTIDE SEQUENCE</scope>
    <source>
        <strain evidence="3">CGMCC 1.15254</strain>
    </source>
</reference>
<keyword evidence="2" id="KW-1133">Transmembrane helix</keyword>
<feature type="transmembrane region" description="Helical" evidence="2">
    <location>
        <begin position="159"/>
        <end position="178"/>
    </location>
</feature>
<keyword evidence="4" id="KW-1185">Reference proteome</keyword>
<dbReference type="Proteomes" id="UP000632498">
    <property type="component" value="Unassembled WGS sequence"/>
</dbReference>
<accession>A0A917BR38</accession>
<comment type="caution">
    <text evidence="3">The sequence shown here is derived from an EMBL/GenBank/DDBJ whole genome shotgun (WGS) entry which is preliminary data.</text>
</comment>
<sequence length="806" mass="92325">MDKRHDTEDYDPALIRRLIRMVIWTRCVLFWEQIWPRLWGTLIVSGVFLLAVLFDFFQMLPPFMHATVLAVVGLLFLFFLYRAFQSVFWPSQRAALIRLETDNGLHHHPLLALLDQPARKKLSGQAEIIWLTHQNRMIRSVRRLKRPWPRSALYKKDPYSLRALLILLLVLAGIEARFDWQDRFGRAFHITQEQSVAGDWTLDIWITPPPHTGLGSRYISLNATDIQTYDEAGLLRFAQHSEIMIRLAGYKTGADLSFSTGTFQESFQDLSQGAYSYETVFDQGTALVVKNDNEVLFQQPVDLLLDLAPQVSAKIQEDRFRRGQLRLSFTAEDDFGLNEVALSIRKAEGASSIPLELTRVVSGKKATGMFSRNLADHPWAGQRVIITPKAVDNFGQMALGDALETVLPQRHFRHPVAVRLIAIRRDLYQPSAEDRIFGQFELRKILTAPQLFDGDVTVYLALKVASQRLRHYTQDDQISRIRAILWEVALRLDEGAAGTQRNLLEDLSQKMQDMMAQGSDHAAMETLFEQMNQSLDQYLQKMIESNAQMQEFKEAASPADAEMIGRDQMQEMLNKARELMRQGDLAGARALMEQFQSILSRLAQQPKPDPDQMQQAKETMDGLRQLKADQQNLLDRTFKRVRNQEGPSLDATRQAIAESEDQEKLLQRLHEQIQAMKKMSMKPSRDLRDALQNMEHAAQSLQRGLDEDALQAQMRAVDKLSSGLKEAAQRMARQMGMMPMGQQLPGTDPLGRGRGGRIVTPNGHTLPSERTIHRSREILQELYRRAGQKGREREELEYIDRLLDRF</sequence>
<feature type="coiled-coil region" evidence="1">
    <location>
        <begin position="613"/>
        <end position="704"/>
    </location>
</feature>
<evidence type="ECO:0000256" key="2">
    <source>
        <dbReference type="SAM" id="Phobius"/>
    </source>
</evidence>
<organism evidence="3 4">
    <name type="scientific">Terasakiella brassicae</name>
    <dbReference type="NCBI Taxonomy" id="1634917"/>
    <lineage>
        <taxon>Bacteria</taxon>
        <taxon>Pseudomonadati</taxon>
        <taxon>Pseudomonadota</taxon>
        <taxon>Alphaproteobacteria</taxon>
        <taxon>Rhodospirillales</taxon>
        <taxon>Terasakiellaceae</taxon>
        <taxon>Terasakiella</taxon>
    </lineage>
</organism>